<keyword evidence="2" id="KW-1185">Reference proteome</keyword>
<gene>
    <name evidence="1" type="ordered locus">Dtox_0217</name>
</gene>
<evidence type="ECO:0000313" key="2">
    <source>
        <dbReference type="Proteomes" id="UP000002217"/>
    </source>
</evidence>
<dbReference type="EMBL" id="CP001720">
    <property type="protein sequence ID" value="ACV61170.1"/>
    <property type="molecule type" value="Genomic_DNA"/>
</dbReference>
<evidence type="ECO:0000313" key="1">
    <source>
        <dbReference type="EMBL" id="ACV61170.1"/>
    </source>
</evidence>
<organism evidence="1 2">
    <name type="scientific">Desulfofarcimen acetoxidans (strain ATCC 49208 / DSM 771 / KCTC 5769 / VKM B-1644 / 5575)</name>
    <name type="common">Desulfotomaculum acetoxidans</name>
    <dbReference type="NCBI Taxonomy" id="485916"/>
    <lineage>
        <taxon>Bacteria</taxon>
        <taxon>Bacillati</taxon>
        <taxon>Bacillota</taxon>
        <taxon>Clostridia</taxon>
        <taxon>Eubacteriales</taxon>
        <taxon>Peptococcaceae</taxon>
        <taxon>Desulfofarcimen</taxon>
    </lineage>
</organism>
<dbReference type="STRING" id="485916.Dtox_0217"/>
<dbReference type="HOGENOM" id="CLU_3327165_0_0_9"/>
<dbReference type="AlphaFoldDB" id="C8W314"/>
<protein>
    <submittedName>
        <fullName evidence="1">Uncharacterized protein</fullName>
    </submittedName>
</protein>
<dbReference type="Proteomes" id="UP000002217">
    <property type="component" value="Chromosome"/>
</dbReference>
<accession>C8W314</accession>
<sequence>MAVRPLLIAMLENHACTSQRHDEAGAYITEKYFIGSEA</sequence>
<dbReference type="KEGG" id="dae:Dtox_0217"/>
<name>C8W314_DESAS</name>
<reference evidence="1 2" key="1">
    <citation type="journal article" date="2009" name="Stand. Genomic Sci.">
        <title>Complete genome sequence of Desulfotomaculum acetoxidans type strain (5575).</title>
        <authorList>
            <person name="Spring S."/>
            <person name="Lapidus A."/>
            <person name="Schroder M."/>
            <person name="Gleim D."/>
            <person name="Sims D."/>
            <person name="Meincke L."/>
            <person name="Glavina Del Rio T."/>
            <person name="Tice H."/>
            <person name="Copeland A."/>
            <person name="Cheng J.F."/>
            <person name="Lucas S."/>
            <person name="Chen F."/>
            <person name="Nolan M."/>
            <person name="Bruce D."/>
            <person name="Goodwin L."/>
            <person name="Pitluck S."/>
            <person name="Ivanova N."/>
            <person name="Mavromatis K."/>
            <person name="Mikhailova N."/>
            <person name="Pati A."/>
            <person name="Chen A."/>
            <person name="Palaniappan K."/>
            <person name="Land M."/>
            <person name="Hauser L."/>
            <person name="Chang Y.J."/>
            <person name="Jeffries C.D."/>
            <person name="Chain P."/>
            <person name="Saunders E."/>
            <person name="Brettin T."/>
            <person name="Detter J.C."/>
            <person name="Goker M."/>
            <person name="Bristow J."/>
            <person name="Eisen J.A."/>
            <person name="Markowitz V."/>
            <person name="Hugenholtz P."/>
            <person name="Kyrpides N.C."/>
            <person name="Klenk H.P."/>
            <person name="Han C."/>
        </authorList>
    </citation>
    <scope>NUCLEOTIDE SEQUENCE [LARGE SCALE GENOMIC DNA]</scope>
    <source>
        <strain evidence="2">ATCC 49208 / DSM 771 / VKM B-1644</strain>
    </source>
</reference>
<proteinExistence type="predicted"/>